<gene>
    <name evidence="1" type="ORF">RA11412_1337</name>
</gene>
<proteinExistence type="predicted"/>
<dbReference type="Proteomes" id="UP000250241">
    <property type="component" value="Chromosome"/>
</dbReference>
<dbReference type="AlphaFoldDB" id="A0A2Z5QZ44"/>
<accession>A0A2Z5QZ44</accession>
<keyword evidence="2" id="KW-1185">Reference proteome</keyword>
<organism evidence="1 2">
    <name type="scientific">Rothia aeria</name>
    <dbReference type="NCBI Taxonomy" id="172042"/>
    <lineage>
        <taxon>Bacteria</taxon>
        <taxon>Bacillati</taxon>
        <taxon>Actinomycetota</taxon>
        <taxon>Actinomycetes</taxon>
        <taxon>Micrococcales</taxon>
        <taxon>Micrococcaceae</taxon>
        <taxon>Rothia</taxon>
    </lineage>
</organism>
<evidence type="ECO:0000313" key="2">
    <source>
        <dbReference type="Proteomes" id="UP000250241"/>
    </source>
</evidence>
<reference evidence="1 2" key="1">
    <citation type="submission" date="2016-10" db="EMBL/GenBank/DDBJ databases">
        <title>Genome sequence of Rothia aeria strain JCM11412.</title>
        <authorList>
            <person name="Nambu T."/>
        </authorList>
    </citation>
    <scope>NUCLEOTIDE SEQUENCE [LARGE SCALE GENOMIC DNA]</scope>
    <source>
        <strain evidence="1 2">JCM 11412</strain>
    </source>
</reference>
<name>A0A2Z5QZ44_9MICC</name>
<dbReference type="EMBL" id="AP017895">
    <property type="protein sequence ID" value="BAV87636.1"/>
    <property type="molecule type" value="Genomic_DNA"/>
</dbReference>
<sequence length="37" mass="4003">MTYAPFLDASKYLGQVHATCNYRGKPNVTYFTGSSGG</sequence>
<protein>
    <submittedName>
        <fullName evidence="1">Uncharacterized protein</fullName>
    </submittedName>
</protein>
<evidence type="ECO:0000313" key="1">
    <source>
        <dbReference type="EMBL" id="BAV87636.1"/>
    </source>
</evidence>
<dbReference type="KEGG" id="raj:RA11412_1337"/>